<organism evidence="2 3">
    <name type="scientific">Polarella glacialis</name>
    <name type="common">Dinoflagellate</name>
    <dbReference type="NCBI Taxonomy" id="89957"/>
    <lineage>
        <taxon>Eukaryota</taxon>
        <taxon>Sar</taxon>
        <taxon>Alveolata</taxon>
        <taxon>Dinophyceae</taxon>
        <taxon>Suessiales</taxon>
        <taxon>Suessiaceae</taxon>
        <taxon>Polarella</taxon>
    </lineage>
</organism>
<dbReference type="PROSITE" id="PS00092">
    <property type="entry name" value="N6_MTASE"/>
    <property type="match status" value="1"/>
</dbReference>
<dbReference type="InterPro" id="IPR029063">
    <property type="entry name" value="SAM-dependent_MTases_sf"/>
</dbReference>
<feature type="non-terminal residue" evidence="2">
    <location>
        <position position="173"/>
    </location>
</feature>
<keyword evidence="3" id="KW-1185">Reference proteome</keyword>
<feature type="region of interest" description="Disordered" evidence="1">
    <location>
        <begin position="1"/>
        <end position="26"/>
    </location>
</feature>
<evidence type="ECO:0000313" key="2">
    <source>
        <dbReference type="EMBL" id="CAE8623268.1"/>
    </source>
</evidence>
<gene>
    <name evidence="2" type="ORF">PGLA1383_LOCUS40562</name>
</gene>
<comment type="caution">
    <text evidence="2">The sequence shown here is derived from an EMBL/GenBank/DDBJ whole genome shotgun (WGS) entry which is preliminary data.</text>
</comment>
<protein>
    <recommendedName>
        <fullName evidence="4">Site-specific DNA-methyltransferase (adenine-specific)</fullName>
    </recommendedName>
</protein>
<accession>A0A813GAH6</accession>
<dbReference type="PANTHER" id="PTHR39444:SF3">
    <property type="entry name" value="SITE-SPECIFIC DNA-METHYLTRANSFERASE (ADENINE-SPECIFIC)"/>
    <property type="match status" value="1"/>
</dbReference>
<evidence type="ECO:0000256" key="1">
    <source>
        <dbReference type="SAM" id="MobiDB-lite"/>
    </source>
</evidence>
<dbReference type="PANTHER" id="PTHR39444">
    <property type="entry name" value="SITE-SPECIFIC DNA-METHYLTRANSFERASE (ADENINE-SPECIFIC)"/>
    <property type="match status" value="1"/>
</dbReference>
<sequence>MASADRKEAQQEIGEGDVQTWPYEADDGDHFETSKEAYEDVAPLLRFAARSQARAGGWAKQGAEARLRIYDPYFCSGRARVLLTDLGFPNVSHRRRDFYKDIADGTVPRFDVLLTNPPYSGDHKERLLQFVLDRQRLAADSAGDPAAGVPFMLLLPSWTVGKAFFRSFLRDLG</sequence>
<evidence type="ECO:0008006" key="4">
    <source>
        <dbReference type="Google" id="ProtNLM"/>
    </source>
</evidence>
<feature type="compositionally biased region" description="Basic and acidic residues" evidence="1">
    <location>
        <begin position="1"/>
        <end position="10"/>
    </location>
</feature>
<dbReference type="SUPFAM" id="SSF53335">
    <property type="entry name" value="S-adenosyl-L-methionine-dependent methyltransferases"/>
    <property type="match status" value="1"/>
</dbReference>
<reference evidence="2" key="1">
    <citation type="submission" date="2021-02" db="EMBL/GenBank/DDBJ databases">
        <authorList>
            <person name="Dougan E. K."/>
            <person name="Rhodes N."/>
            <person name="Thang M."/>
            <person name="Chan C."/>
        </authorList>
    </citation>
    <scope>NUCLEOTIDE SEQUENCE</scope>
</reference>
<dbReference type="OrthoDB" id="203687at2759"/>
<dbReference type="GO" id="GO:0032259">
    <property type="term" value="P:methylation"/>
    <property type="evidence" value="ECO:0007669"/>
    <property type="project" value="InterPro"/>
</dbReference>
<dbReference type="GO" id="GO:0008168">
    <property type="term" value="F:methyltransferase activity"/>
    <property type="evidence" value="ECO:0007669"/>
    <property type="project" value="InterPro"/>
</dbReference>
<dbReference type="InterPro" id="IPR002052">
    <property type="entry name" value="DNA_methylase_N6_adenine_CS"/>
</dbReference>
<proteinExistence type="predicted"/>
<evidence type="ECO:0000313" key="3">
    <source>
        <dbReference type="Proteomes" id="UP000654075"/>
    </source>
</evidence>
<dbReference type="Proteomes" id="UP000654075">
    <property type="component" value="Unassembled WGS sequence"/>
</dbReference>
<dbReference type="AlphaFoldDB" id="A0A813GAH6"/>
<name>A0A813GAH6_POLGL</name>
<dbReference type="GO" id="GO:0003676">
    <property type="term" value="F:nucleic acid binding"/>
    <property type="evidence" value="ECO:0007669"/>
    <property type="project" value="InterPro"/>
</dbReference>
<dbReference type="EMBL" id="CAJNNV010028141">
    <property type="protein sequence ID" value="CAE8623268.1"/>
    <property type="molecule type" value="Genomic_DNA"/>
</dbReference>